<dbReference type="Proteomes" id="UP001234297">
    <property type="component" value="Chromosome 11"/>
</dbReference>
<keyword evidence="2" id="KW-1185">Reference proteome</keyword>
<proteinExistence type="predicted"/>
<name>A0ACC2KT41_PERAE</name>
<evidence type="ECO:0000313" key="2">
    <source>
        <dbReference type="Proteomes" id="UP001234297"/>
    </source>
</evidence>
<evidence type="ECO:0000313" key="1">
    <source>
        <dbReference type="EMBL" id="KAJ8624342.1"/>
    </source>
</evidence>
<reference evidence="1 2" key="1">
    <citation type="journal article" date="2022" name="Hortic Res">
        <title>A haplotype resolved chromosomal level avocado genome allows analysis of novel avocado genes.</title>
        <authorList>
            <person name="Nath O."/>
            <person name="Fletcher S.J."/>
            <person name="Hayward A."/>
            <person name="Shaw L.M."/>
            <person name="Masouleh A.K."/>
            <person name="Furtado A."/>
            <person name="Henry R.J."/>
            <person name="Mitter N."/>
        </authorList>
    </citation>
    <scope>NUCLEOTIDE SEQUENCE [LARGE SCALE GENOMIC DNA]</scope>
    <source>
        <strain evidence="2">cv. Hass</strain>
    </source>
</reference>
<protein>
    <submittedName>
        <fullName evidence="1">Uncharacterized protein</fullName>
    </submittedName>
</protein>
<dbReference type="EMBL" id="CM056819">
    <property type="protein sequence ID" value="KAJ8624342.1"/>
    <property type="molecule type" value="Genomic_DNA"/>
</dbReference>
<gene>
    <name evidence="1" type="ORF">MRB53_032872</name>
</gene>
<comment type="caution">
    <text evidence="1">The sequence shown here is derived from an EMBL/GenBank/DDBJ whole genome shotgun (WGS) entry which is preliminary data.</text>
</comment>
<accession>A0ACC2KT41</accession>
<organism evidence="1 2">
    <name type="scientific">Persea americana</name>
    <name type="common">Avocado</name>
    <dbReference type="NCBI Taxonomy" id="3435"/>
    <lineage>
        <taxon>Eukaryota</taxon>
        <taxon>Viridiplantae</taxon>
        <taxon>Streptophyta</taxon>
        <taxon>Embryophyta</taxon>
        <taxon>Tracheophyta</taxon>
        <taxon>Spermatophyta</taxon>
        <taxon>Magnoliopsida</taxon>
        <taxon>Magnoliidae</taxon>
        <taxon>Laurales</taxon>
        <taxon>Lauraceae</taxon>
        <taxon>Persea</taxon>
    </lineage>
</organism>
<sequence length="194" mass="21876">MLRACVLEFGKDWQKSLPLCEFAYNNSYHSSIGMAPLEALYGHRCRTPICWEEIGVGSFHGPSIVSDTNPSHVLQYEPLELQPNVTYVEPPSRIIDTKEQVLRTWRNWGFSDLSVTWRLASLQKAANRQNTDFSTVVEVRLPRGYNSANHHVSRRLTAVQPNLTVSFLECNMVLGSRFGYSAVTSRLAAKATNS</sequence>